<dbReference type="InterPro" id="IPR031609">
    <property type="entry name" value="CymA"/>
</dbReference>
<proteinExistence type="predicted"/>
<dbReference type="RefSeq" id="WP_007465224.1">
    <property type="nucleotide sequence ID" value="NZ_AMZO01000015.1"/>
</dbReference>
<keyword evidence="1" id="KW-0732">Signal</keyword>
<evidence type="ECO:0000256" key="1">
    <source>
        <dbReference type="SAM" id="SignalP"/>
    </source>
</evidence>
<dbReference type="EMBL" id="AMZO01000015">
    <property type="protein sequence ID" value="ELR65924.1"/>
    <property type="molecule type" value="Genomic_DNA"/>
</dbReference>
<dbReference type="Proteomes" id="UP000011134">
    <property type="component" value="Unassembled WGS sequence"/>
</dbReference>
<name>L8JEG1_9GAMM</name>
<sequence>MNKSLLSVLIVNALAAGYAHAEVAPSDTSNTFDQLVNVVTNVNGHVGVAYEFKETEFTNYSDPTQTYTEKHKENSYIDGFYNFNDLNLFGNYKITQITNSIRKNNGEFLNEETVKYELSTNYRYVLSESLNTGLGYSLEYEDGYAIESNSGRSDRKINTTEAQHEFSTWLGYWNNEGQWGFYSDASVGWKDADKNQWGDADTDLYHVSFKPFMNLGKFFMAAELYYENQDTTNSWKENIDFTERYIEPELAYSFGEGKRVFVKHRFSEKETNTSRSNGSSTKYFENINKTTLGYQQTIGEKWWVSAEVELIREKHDMDDKKFADKDSDNFKLFAQYRF</sequence>
<gene>
    <name evidence="2" type="ORF">C942_00550</name>
</gene>
<dbReference type="AlphaFoldDB" id="L8JEG1"/>
<accession>L8JEG1</accession>
<reference evidence="2 3" key="1">
    <citation type="submission" date="2012-12" db="EMBL/GenBank/DDBJ databases">
        <title>Genome Assembly of Photobacterium sp. AK15.</title>
        <authorList>
            <person name="Khatri I."/>
            <person name="Vaidya B."/>
            <person name="Srinivas T.N.R."/>
            <person name="Subramanian S."/>
            <person name="Pinnaka A."/>
        </authorList>
    </citation>
    <scope>NUCLEOTIDE SEQUENCE [LARGE SCALE GENOMIC DNA]</scope>
    <source>
        <strain evidence="2 3">AK15</strain>
    </source>
</reference>
<dbReference type="PATRIC" id="fig|1056511.3.peg.2039"/>
<feature type="chain" id="PRO_5003993612" description="Porin" evidence="1">
    <location>
        <begin position="22"/>
        <end position="338"/>
    </location>
</feature>
<comment type="caution">
    <text evidence="2">The sequence shown here is derived from an EMBL/GenBank/DDBJ whole genome shotgun (WGS) entry which is preliminary data.</text>
</comment>
<evidence type="ECO:0008006" key="4">
    <source>
        <dbReference type="Google" id="ProtNLM"/>
    </source>
</evidence>
<keyword evidence="3" id="KW-1185">Reference proteome</keyword>
<feature type="signal peptide" evidence="1">
    <location>
        <begin position="1"/>
        <end position="21"/>
    </location>
</feature>
<evidence type="ECO:0000313" key="3">
    <source>
        <dbReference type="Proteomes" id="UP000011134"/>
    </source>
</evidence>
<dbReference type="GO" id="GO:0098657">
    <property type="term" value="P:import into cell"/>
    <property type="evidence" value="ECO:0007669"/>
    <property type="project" value="InterPro"/>
</dbReference>
<protein>
    <recommendedName>
        <fullName evidence="4">Porin</fullName>
    </recommendedName>
</protein>
<dbReference type="Pfam" id="PF16941">
    <property type="entry name" value="CymA"/>
    <property type="match status" value="1"/>
</dbReference>
<dbReference type="OrthoDB" id="5897241at2"/>
<evidence type="ECO:0000313" key="2">
    <source>
        <dbReference type="EMBL" id="ELR65924.1"/>
    </source>
</evidence>
<organism evidence="2 3">
    <name type="scientific">Photobacterium marinum</name>
    <dbReference type="NCBI Taxonomy" id="1056511"/>
    <lineage>
        <taxon>Bacteria</taxon>
        <taxon>Pseudomonadati</taxon>
        <taxon>Pseudomonadota</taxon>
        <taxon>Gammaproteobacteria</taxon>
        <taxon>Vibrionales</taxon>
        <taxon>Vibrionaceae</taxon>
        <taxon>Photobacterium</taxon>
    </lineage>
</organism>